<evidence type="ECO:0000256" key="2">
    <source>
        <dbReference type="SAM" id="Phobius"/>
    </source>
</evidence>
<comment type="caution">
    <text evidence="3">The sequence shown here is derived from an EMBL/GenBank/DDBJ whole genome shotgun (WGS) entry which is preliminary data.</text>
</comment>
<feature type="transmembrane region" description="Helical" evidence="2">
    <location>
        <begin position="50"/>
        <end position="72"/>
    </location>
</feature>
<reference evidence="3 4" key="1">
    <citation type="journal article" date="2018" name="Plant J.">
        <title>Genome sequences of Chlorella sorokiniana UTEX 1602 and Micractinium conductrix SAG 241.80: implications to maltose excretion by a green alga.</title>
        <authorList>
            <person name="Arriola M.B."/>
            <person name="Velmurugan N."/>
            <person name="Zhang Y."/>
            <person name="Plunkett M.H."/>
            <person name="Hondzo H."/>
            <person name="Barney B.M."/>
        </authorList>
    </citation>
    <scope>NUCLEOTIDE SEQUENCE [LARGE SCALE GENOMIC DNA]</scope>
    <source>
        <strain evidence="3 4">SAG 241.80</strain>
    </source>
</reference>
<evidence type="ECO:0000313" key="4">
    <source>
        <dbReference type="Proteomes" id="UP000239649"/>
    </source>
</evidence>
<evidence type="ECO:0000313" key="3">
    <source>
        <dbReference type="EMBL" id="PSC68477.1"/>
    </source>
</evidence>
<sequence>MSSDTGRGPSPPGAGAAPCDAVACLPTPAAETAPAGPLAASAAGGGGGQIAAFVVLSVLLAALVVIIIVGLAQRRRGCRLLRPSTWRRGADEDPPVKPPAGPPPDIRIVPLVVVMPDQQVQCALEASTPSRPPSHSSGAGSSLDAWHGGLPPAAWSSHAHAPPTIVVERPAAEHPSNGKQPVE</sequence>
<dbReference type="Proteomes" id="UP000239649">
    <property type="component" value="Unassembled WGS sequence"/>
</dbReference>
<accession>A0A2P6V328</accession>
<dbReference type="EMBL" id="LHPF02000037">
    <property type="protein sequence ID" value="PSC68477.1"/>
    <property type="molecule type" value="Genomic_DNA"/>
</dbReference>
<feature type="compositionally biased region" description="Low complexity" evidence="1">
    <location>
        <begin position="151"/>
        <end position="163"/>
    </location>
</feature>
<protein>
    <submittedName>
        <fullName evidence="3">Family transcriptional regulator</fullName>
    </submittedName>
</protein>
<keyword evidence="2" id="KW-0812">Transmembrane</keyword>
<gene>
    <name evidence="3" type="ORF">C2E20_7987</name>
</gene>
<feature type="region of interest" description="Disordered" evidence="1">
    <location>
        <begin position="125"/>
        <end position="183"/>
    </location>
</feature>
<evidence type="ECO:0000256" key="1">
    <source>
        <dbReference type="SAM" id="MobiDB-lite"/>
    </source>
</evidence>
<keyword evidence="4" id="KW-1185">Reference proteome</keyword>
<proteinExistence type="predicted"/>
<feature type="compositionally biased region" description="Polar residues" evidence="1">
    <location>
        <begin position="127"/>
        <end position="140"/>
    </location>
</feature>
<dbReference type="AlphaFoldDB" id="A0A2P6V328"/>
<organism evidence="3 4">
    <name type="scientific">Micractinium conductrix</name>
    <dbReference type="NCBI Taxonomy" id="554055"/>
    <lineage>
        <taxon>Eukaryota</taxon>
        <taxon>Viridiplantae</taxon>
        <taxon>Chlorophyta</taxon>
        <taxon>core chlorophytes</taxon>
        <taxon>Trebouxiophyceae</taxon>
        <taxon>Chlorellales</taxon>
        <taxon>Chlorellaceae</taxon>
        <taxon>Chlorella clade</taxon>
        <taxon>Micractinium</taxon>
    </lineage>
</organism>
<keyword evidence="2" id="KW-1133">Transmembrane helix</keyword>
<keyword evidence="2" id="KW-0472">Membrane</keyword>
<name>A0A2P6V328_9CHLO</name>